<sequence>MKDNQQNHAMTSNEETVLSTQKSVNRKADVVLRPTGPWTESVHSLLNHLAHVGFDAAPTAIGYAADGREMQSYIEGEFVHPGPWRDEAIVAVGQMLRRLHDATTSFEPAEDAQWQPWFLRELGGARRVISHGDIAPWNMVTRDGMPLALIDWEFAGPVDPMVELARVCWLFPQLHDDDVAEMVGLPPLADRARQLRLLVDAYGVTDFERQHLLDLILTVAVREAAEEAIEAGITPESQGPQWGLAWRIRAAAWILRHRAMLEQALRSPDGAKPSDPTLADQL</sequence>
<keyword evidence="3" id="KW-0808">Transferase</keyword>
<dbReference type="SUPFAM" id="SSF56112">
    <property type="entry name" value="Protein kinase-like (PK-like)"/>
    <property type="match status" value="1"/>
</dbReference>
<dbReference type="RefSeq" id="WP_377942216.1">
    <property type="nucleotide sequence ID" value="NZ_JBHUCX010000020.1"/>
</dbReference>
<dbReference type="EMBL" id="JBHUCX010000020">
    <property type="protein sequence ID" value="MFD1674344.1"/>
    <property type="molecule type" value="Genomic_DNA"/>
</dbReference>
<dbReference type="Gene3D" id="3.90.1200.10">
    <property type="match status" value="1"/>
</dbReference>
<feature type="domain" description="Aminoglycoside phosphotransferase" evidence="2">
    <location>
        <begin position="116"/>
        <end position="182"/>
    </location>
</feature>
<protein>
    <submittedName>
        <fullName evidence="3">Aminoglycoside phosphotransferase family protein</fullName>
        <ecNumber evidence="3">2.7.1.-</ecNumber>
    </submittedName>
</protein>
<dbReference type="Proteomes" id="UP001597079">
    <property type="component" value="Unassembled WGS sequence"/>
</dbReference>
<feature type="region of interest" description="Disordered" evidence="1">
    <location>
        <begin position="1"/>
        <end position="22"/>
    </location>
</feature>
<dbReference type="EC" id="2.7.1.-" evidence="3"/>
<organism evidence="3 4">
    <name type="scientific">Alicyclobacillus fodiniaquatilis</name>
    <dbReference type="NCBI Taxonomy" id="1661150"/>
    <lineage>
        <taxon>Bacteria</taxon>
        <taxon>Bacillati</taxon>
        <taxon>Bacillota</taxon>
        <taxon>Bacilli</taxon>
        <taxon>Bacillales</taxon>
        <taxon>Alicyclobacillaceae</taxon>
        <taxon>Alicyclobacillus</taxon>
    </lineage>
</organism>
<reference evidence="4" key="1">
    <citation type="journal article" date="2019" name="Int. J. Syst. Evol. Microbiol.">
        <title>The Global Catalogue of Microorganisms (GCM) 10K type strain sequencing project: providing services to taxonomists for standard genome sequencing and annotation.</title>
        <authorList>
            <consortium name="The Broad Institute Genomics Platform"/>
            <consortium name="The Broad Institute Genome Sequencing Center for Infectious Disease"/>
            <person name="Wu L."/>
            <person name="Ma J."/>
        </authorList>
    </citation>
    <scope>NUCLEOTIDE SEQUENCE [LARGE SCALE GENOMIC DNA]</scope>
    <source>
        <strain evidence="4">CGMCC 1.12286</strain>
    </source>
</reference>
<evidence type="ECO:0000256" key="1">
    <source>
        <dbReference type="SAM" id="MobiDB-lite"/>
    </source>
</evidence>
<proteinExistence type="predicted"/>
<dbReference type="InterPro" id="IPR011009">
    <property type="entry name" value="Kinase-like_dom_sf"/>
</dbReference>
<gene>
    <name evidence="3" type="ORF">ACFSB2_06450</name>
</gene>
<comment type="caution">
    <text evidence="3">The sequence shown here is derived from an EMBL/GenBank/DDBJ whole genome shotgun (WGS) entry which is preliminary data.</text>
</comment>
<evidence type="ECO:0000259" key="2">
    <source>
        <dbReference type="Pfam" id="PF01636"/>
    </source>
</evidence>
<dbReference type="GO" id="GO:0016740">
    <property type="term" value="F:transferase activity"/>
    <property type="evidence" value="ECO:0007669"/>
    <property type="project" value="UniProtKB-KW"/>
</dbReference>
<evidence type="ECO:0000313" key="3">
    <source>
        <dbReference type="EMBL" id="MFD1674344.1"/>
    </source>
</evidence>
<accession>A0ABW4JE16</accession>
<dbReference type="InterPro" id="IPR002575">
    <property type="entry name" value="Aminoglycoside_PTrfase"/>
</dbReference>
<evidence type="ECO:0000313" key="4">
    <source>
        <dbReference type="Proteomes" id="UP001597079"/>
    </source>
</evidence>
<name>A0ABW4JE16_9BACL</name>
<dbReference type="Pfam" id="PF01636">
    <property type="entry name" value="APH"/>
    <property type="match status" value="1"/>
</dbReference>
<keyword evidence="4" id="KW-1185">Reference proteome</keyword>